<evidence type="ECO:0000313" key="3">
    <source>
        <dbReference type="EMBL" id="RNM16502.1"/>
    </source>
</evidence>
<sequence>MLARGEQALEFESPDPVVSAGSTTQLSGSTTPLGASTSPKARDVVLYVHLSEAALRSGDRNAPAWLENAGGHLVTTGQVAEWCGAGSTTGTTRITVRPVLDLAETLHSTGYQPSPTLTEQIELRDRTCVFPWCNRPARGCDKDHLVPWEQGGPTSSDNLAALCRRHHRMKTHGGWTYTMLTPGEYLWHSPHGHTWHRDRTGTTELTPDPVEPPPHRRTS</sequence>
<dbReference type="AlphaFoldDB" id="A0A3N0GWN5"/>
<feature type="domain" description="HNH nuclease" evidence="2">
    <location>
        <begin position="116"/>
        <end position="168"/>
    </location>
</feature>
<keyword evidence="4" id="KW-1185">Reference proteome</keyword>
<dbReference type="Pfam" id="PF01844">
    <property type="entry name" value="HNH"/>
    <property type="match status" value="1"/>
</dbReference>
<keyword evidence="3" id="KW-0540">Nuclease</keyword>
<accession>A0A3N0GWN5</accession>
<organism evidence="3 4">
    <name type="scientific">Nocardioides pocheonensis</name>
    <dbReference type="NCBI Taxonomy" id="661485"/>
    <lineage>
        <taxon>Bacteria</taxon>
        <taxon>Bacillati</taxon>
        <taxon>Actinomycetota</taxon>
        <taxon>Actinomycetes</taxon>
        <taxon>Propionibacteriales</taxon>
        <taxon>Nocardioidaceae</taxon>
        <taxon>Nocardioides</taxon>
    </lineage>
</organism>
<dbReference type="GO" id="GO:0004519">
    <property type="term" value="F:endonuclease activity"/>
    <property type="evidence" value="ECO:0007669"/>
    <property type="project" value="UniProtKB-KW"/>
</dbReference>
<dbReference type="EMBL" id="RJSF01000008">
    <property type="protein sequence ID" value="RNM16502.1"/>
    <property type="molecule type" value="Genomic_DNA"/>
</dbReference>
<dbReference type="Proteomes" id="UP000279994">
    <property type="component" value="Unassembled WGS sequence"/>
</dbReference>
<feature type="region of interest" description="Disordered" evidence="1">
    <location>
        <begin position="197"/>
        <end position="219"/>
    </location>
</feature>
<gene>
    <name evidence="3" type="ORF">EFL26_04885</name>
</gene>
<feature type="region of interest" description="Disordered" evidence="1">
    <location>
        <begin position="1"/>
        <end position="37"/>
    </location>
</feature>
<keyword evidence="3" id="KW-0255">Endonuclease</keyword>
<feature type="compositionally biased region" description="Polar residues" evidence="1">
    <location>
        <begin position="20"/>
        <end position="37"/>
    </location>
</feature>
<dbReference type="GO" id="GO:0003676">
    <property type="term" value="F:nucleic acid binding"/>
    <property type="evidence" value="ECO:0007669"/>
    <property type="project" value="InterPro"/>
</dbReference>
<keyword evidence="3" id="KW-0378">Hydrolase</keyword>
<protein>
    <submittedName>
        <fullName evidence="3">HNH endonuclease</fullName>
    </submittedName>
</protein>
<dbReference type="InterPro" id="IPR002711">
    <property type="entry name" value="HNH"/>
</dbReference>
<evidence type="ECO:0000313" key="4">
    <source>
        <dbReference type="Proteomes" id="UP000279994"/>
    </source>
</evidence>
<comment type="caution">
    <text evidence="3">The sequence shown here is derived from an EMBL/GenBank/DDBJ whole genome shotgun (WGS) entry which is preliminary data.</text>
</comment>
<evidence type="ECO:0000256" key="1">
    <source>
        <dbReference type="SAM" id="MobiDB-lite"/>
    </source>
</evidence>
<evidence type="ECO:0000259" key="2">
    <source>
        <dbReference type="SMART" id="SM00507"/>
    </source>
</evidence>
<dbReference type="SMART" id="SM00507">
    <property type="entry name" value="HNHc"/>
    <property type="match status" value="1"/>
</dbReference>
<dbReference type="Gene3D" id="1.10.30.50">
    <property type="match status" value="1"/>
</dbReference>
<dbReference type="GO" id="GO:0008270">
    <property type="term" value="F:zinc ion binding"/>
    <property type="evidence" value="ECO:0007669"/>
    <property type="project" value="InterPro"/>
</dbReference>
<dbReference type="CDD" id="cd00085">
    <property type="entry name" value="HNHc"/>
    <property type="match status" value="1"/>
</dbReference>
<dbReference type="OrthoDB" id="5242272at2"/>
<proteinExistence type="predicted"/>
<reference evidence="3 4" key="1">
    <citation type="submission" date="2018-11" db="EMBL/GenBank/DDBJ databases">
        <authorList>
            <person name="Li F."/>
        </authorList>
    </citation>
    <scope>NUCLEOTIDE SEQUENCE [LARGE SCALE GENOMIC DNA]</scope>
    <source>
        <strain evidence="3 4">Gsoil 818</strain>
    </source>
</reference>
<name>A0A3N0GWN5_9ACTN</name>
<dbReference type="InterPro" id="IPR003615">
    <property type="entry name" value="HNH_nuc"/>
</dbReference>